<organism evidence="1 2">
    <name type="scientific">Panagrolaimus sp. PS1159</name>
    <dbReference type="NCBI Taxonomy" id="55785"/>
    <lineage>
        <taxon>Eukaryota</taxon>
        <taxon>Metazoa</taxon>
        <taxon>Ecdysozoa</taxon>
        <taxon>Nematoda</taxon>
        <taxon>Chromadorea</taxon>
        <taxon>Rhabditida</taxon>
        <taxon>Tylenchina</taxon>
        <taxon>Panagrolaimomorpha</taxon>
        <taxon>Panagrolaimoidea</taxon>
        <taxon>Panagrolaimidae</taxon>
        <taxon>Panagrolaimus</taxon>
    </lineage>
</organism>
<accession>A0AC35FAX2</accession>
<protein>
    <submittedName>
        <fullName evidence="2">Uncharacterized protein</fullName>
    </submittedName>
</protein>
<name>A0AC35FAX2_9BILA</name>
<sequence length="88" mass="10033">MAFPCSGVIYSSFLTDLNKNPIKEGSYIFSAWSLLDDVILYEDQVWGNPTSLIPNSTNKKVYNTYTHMQTKELTAEDQFDMVVHHIVA</sequence>
<dbReference type="Proteomes" id="UP000887580">
    <property type="component" value="Unplaced"/>
</dbReference>
<dbReference type="WBParaSite" id="PS1159_v2.g15749.t1">
    <property type="protein sequence ID" value="PS1159_v2.g15749.t1"/>
    <property type="gene ID" value="PS1159_v2.g15749"/>
</dbReference>
<reference evidence="2" key="1">
    <citation type="submission" date="2022-11" db="UniProtKB">
        <authorList>
            <consortium name="WormBaseParasite"/>
        </authorList>
    </citation>
    <scope>IDENTIFICATION</scope>
</reference>
<evidence type="ECO:0000313" key="2">
    <source>
        <dbReference type="WBParaSite" id="PS1159_v2.g15749.t1"/>
    </source>
</evidence>
<proteinExistence type="predicted"/>
<evidence type="ECO:0000313" key="1">
    <source>
        <dbReference type="Proteomes" id="UP000887580"/>
    </source>
</evidence>